<evidence type="ECO:0000313" key="2">
    <source>
        <dbReference type="EMBL" id="KAG5591448.1"/>
    </source>
</evidence>
<organism evidence="2 3">
    <name type="scientific">Solanum commersonii</name>
    <name type="common">Commerson's wild potato</name>
    <name type="synonym">Commerson's nightshade</name>
    <dbReference type="NCBI Taxonomy" id="4109"/>
    <lineage>
        <taxon>Eukaryota</taxon>
        <taxon>Viridiplantae</taxon>
        <taxon>Streptophyta</taxon>
        <taxon>Embryophyta</taxon>
        <taxon>Tracheophyta</taxon>
        <taxon>Spermatophyta</taxon>
        <taxon>Magnoliopsida</taxon>
        <taxon>eudicotyledons</taxon>
        <taxon>Gunneridae</taxon>
        <taxon>Pentapetalae</taxon>
        <taxon>asterids</taxon>
        <taxon>lamiids</taxon>
        <taxon>Solanales</taxon>
        <taxon>Solanaceae</taxon>
        <taxon>Solanoideae</taxon>
        <taxon>Solaneae</taxon>
        <taxon>Solanum</taxon>
    </lineage>
</organism>
<name>A0A9J5XW69_SOLCO</name>
<keyword evidence="1" id="KW-0812">Transmembrane</keyword>
<evidence type="ECO:0000313" key="3">
    <source>
        <dbReference type="Proteomes" id="UP000824120"/>
    </source>
</evidence>
<feature type="transmembrane region" description="Helical" evidence="1">
    <location>
        <begin position="122"/>
        <end position="143"/>
    </location>
</feature>
<dbReference type="OrthoDB" id="447251at2759"/>
<keyword evidence="1" id="KW-1133">Transmembrane helix</keyword>
<comment type="caution">
    <text evidence="2">The sequence shown here is derived from an EMBL/GenBank/DDBJ whole genome shotgun (WGS) entry which is preliminary data.</text>
</comment>
<keyword evidence="3" id="KW-1185">Reference proteome</keyword>
<keyword evidence="1" id="KW-0472">Membrane</keyword>
<accession>A0A9J5XW69</accession>
<reference evidence="2 3" key="1">
    <citation type="submission" date="2020-09" db="EMBL/GenBank/DDBJ databases">
        <title>De no assembly of potato wild relative species, Solanum commersonii.</title>
        <authorList>
            <person name="Cho K."/>
        </authorList>
    </citation>
    <scope>NUCLEOTIDE SEQUENCE [LARGE SCALE GENOMIC DNA]</scope>
    <source>
        <strain evidence="2">LZ3.2</strain>
        <tissue evidence="2">Leaf</tissue>
    </source>
</reference>
<protein>
    <submittedName>
        <fullName evidence="2">Uncharacterized protein</fullName>
    </submittedName>
</protein>
<gene>
    <name evidence="2" type="ORF">H5410_041962</name>
</gene>
<dbReference type="EMBL" id="JACXVP010000008">
    <property type="protein sequence ID" value="KAG5591448.1"/>
    <property type="molecule type" value="Genomic_DNA"/>
</dbReference>
<sequence length="144" mass="16179">MKDPNNCDCFNAILRFPAHVFEFESAKPKTELKPHCSPYLPLFFDEKDGRMVHFLGIQVPILRRRNSLGGGIGRNGGVCHDRGNCREYVYKCCTREVSSNSIMEADRALSVDSVSGLNHTCIFYSLCFFKVLSIFVGYSSGLIV</sequence>
<proteinExistence type="predicted"/>
<dbReference type="Proteomes" id="UP000824120">
    <property type="component" value="Chromosome 8"/>
</dbReference>
<dbReference type="AlphaFoldDB" id="A0A9J5XW69"/>
<evidence type="ECO:0000256" key="1">
    <source>
        <dbReference type="SAM" id="Phobius"/>
    </source>
</evidence>